<evidence type="ECO:0000313" key="2">
    <source>
        <dbReference type="Proteomes" id="UP001519349"/>
    </source>
</evidence>
<dbReference type="RefSeq" id="WP_209550580.1">
    <property type="nucleotide sequence ID" value="NZ_QFAY01000001.1"/>
</dbReference>
<sequence length="71" mass="8177">MEKQVKYKGMPCWLLEAEEPFPARVQLISPDDLSKAIQEGFSCWGYPNEIMKEVSAEEYNCLACFGRFPLN</sequence>
<dbReference type="EMBL" id="QFAY01000001">
    <property type="protein sequence ID" value="MBP2619926.1"/>
    <property type="molecule type" value="Genomic_DNA"/>
</dbReference>
<evidence type="ECO:0000313" key="1">
    <source>
        <dbReference type="EMBL" id="MBP2619926.1"/>
    </source>
</evidence>
<reference evidence="1 2" key="1">
    <citation type="submission" date="2018-05" db="EMBL/GenBank/DDBJ databases">
        <title>Draft genome sequence of Streptococcus panodentis CCUG 70867T.</title>
        <authorList>
            <person name="Salva-Serra F."/>
            <person name="Mendez V."/>
            <person name="Jaen-Luchoro D."/>
            <person name="Gonzales-Siles L."/>
            <person name="Karlsson R."/>
            <person name="Engstrom-Jakobsson H."/>
            <person name="Busquets A."/>
            <person name="Gomila M."/>
            <person name="Pineiro-Iglesias B."/>
            <person name="Bennasar-Figueras A."/>
            <person name="Seeger M."/>
            <person name="Moore E."/>
        </authorList>
    </citation>
    <scope>NUCLEOTIDE SEQUENCE [LARGE SCALE GENOMIC DNA]</scope>
    <source>
        <strain evidence="1 2">CCUG 70867</strain>
    </source>
</reference>
<dbReference type="Proteomes" id="UP001519349">
    <property type="component" value="Unassembled WGS sequence"/>
</dbReference>
<organism evidence="1 2">
    <name type="scientific">Streptococcus panodentis</name>
    <dbReference type="NCBI Taxonomy" id="1581472"/>
    <lineage>
        <taxon>Bacteria</taxon>
        <taxon>Bacillati</taxon>
        <taxon>Bacillota</taxon>
        <taxon>Bacilli</taxon>
        <taxon>Lactobacillales</taxon>
        <taxon>Streptococcaceae</taxon>
        <taxon>Streptococcus</taxon>
    </lineage>
</organism>
<proteinExistence type="predicted"/>
<name>A0ABS5ATZ2_9STRE</name>
<gene>
    <name evidence="1" type="ORF">DHL47_00960</name>
</gene>
<comment type="caution">
    <text evidence="1">The sequence shown here is derived from an EMBL/GenBank/DDBJ whole genome shotgun (WGS) entry which is preliminary data.</text>
</comment>
<protein>
    <submittedName>
        <fullName evidence="1">2-oxoglutarate:acceptor oxidoreductase</fullName>
    </submittedName>
</protein>
<accession>A0ABS5ATZ2</accession>
<keyword evidence="2" id="KW-1185">Reference proteome</keyword>